<keyword evidence="1" id="KW-0812">Transmembrane</keyword>
<accession>A0ABR8UC28</accession>
<organism evidence="2 3">
    <name type="scientific">Sporosarcina quadrami</name>
    <dbReference type="NCBI Taxonomy" id="2762234"/>
    <lineage>
        <taxon>Bacteria</taxon>
        <taxon>Bacillati</taxon>
        <taxon>Bacillota</taxon>
        <taxon>Bacilli</taxon>
        <taxon>Bacillales</taxon>
        <taxon>Caryophanaceae</taxon>
        <taxon>Sporosarcina</taxon>
    </lineage>
</organism>
<keyword evidence="1" id="KW-1133">Transmembrane helix</keyword>
<reference evidence="2 3" key="1">
    <citation type="submission" date="2020-08" db="EMBL/GenBank/DDBJ databases">
        <title>A Genomic Blueprint of the Chicken Gut Microbiome.</title>
        <authorList>
            <person name="Gilroy R."/>
            <person name="Ravi A."/>
            <person name="Getino M."/>
            <person name="Pursley I."/>
            <person name="Horton D.L."/>
            <person name="Alikhan N.-F."/>
            <person name="Baker D."/>
            <person name="Gharbi K."/>
            <person name="Hall N."/>
            <person name="Watson M."/>
            <person name="Adriaenssens E.M."/>
            <person name="Foster-Nyarko E."/>
            <person name="Jarju S."/>
            <person name="Secka A."/>
            <person name="Antonio M."/>
            <person name="Oren A."/>
            <person name="Chaudhuri R."/>
            <person name="La Ragione R.M."/>
            <person name="Hildebrand F."/>
            <person name="Pallen M.J."/>
        </authorList>
    </citation>
    <scope>NUCLEOTIDE SEQUENCE [LARGE SCALE GENOMIC DNA]</scope>
    <source>
        <strain evidence="2 3">Sa2YVA2</strain>
    </source>
</reference>
<dbReference type="RefSeq" id="WP_191695412.1">
    <property type="nucleotide sequence ID" value="NZ_JACSQN010000012.1"/>
</dbReference>
<gene>
    <name evidence="2" type="ORF">H9649_13435</name>
</gene>
<dbReference type="EMBL" id="JACSQN010000012">
    <property type="protein sequence ID" value="MBD7985592.1"/>
    <property type="molecule type" value="Genomic_DNA"/>
</dbReference>
<dbReference type="NCBIfam" id="NF033493">
    <property type="entry name" value="MetS_like_NSS"/>
    <property type="match status" value="1"/>
</dbReference>
<keyword evidence="3" id="KW-1185">Reference proteome</keyword>
<feature type="transmembrane region" description="Helical" evidence="1">
    <location>
        <begin position="6"/>
        <end position="28"/>
    </location>
</feature>
<dbReference type="Pfam" id="PF16951">
    <property type="entry name" value="MaAIMP_sms"/>
    <property type="match status" value="1"/>
</dbReference>
<evidence type="ECO:0000256" key="1">
    <source>
        <dbReference type="SAM" id="Phobius"/>
    </source>
</evidence>
<evidence type="ECO:0000313" key="3">
    <source>
        <dbReference type="Proteomes" id="UP000626786"/>
    </source>
</evidence>
<evidence type="ECO:0000313" key="2">
    <source>
        <dbReference type="EMBL" id="MBD7985592.1"/>
    </source>
</evidence>
<protein>
    <submittedName>
        <fullName evidence="2">Methionine/alanine import family NSS transporter small subunit</fullName>
    </submittedName>
</protein>
<keyword evidence="1" id="KW-0472">Membrane</keyword>
<name>A0ABR8UC28_9BACL</name>
<dbReference type="Proteomes" id="UP000626786">
    <property type="component" value="Unassembled WGS sequence"/>
</dbReference>
<proteinExistence type="predicted"/>
<comment type="caution">
    <text evidence="2">The sequence shown here is derived from an EMBL/GenBank/DDBJ whole genome shotgun (WGS) entry which is preliminary data.</text>
</comment>
<sequence>MSGAAIFMMILGILVLWGGLAGSIFYAVSKSKGRA</sequence>
<dbReference type="InterPro" id="IPR031596">
    <property type="entry name" value="MaAIMP_sms"/>
</dbReference>